<keyword evidence="8" id="KW-0472">Membrane</keyword>
<comment type="caution">
    <text evidence="10">The sequence shown here is derived from an EMBL/GenBank/DDBJ whole genome shotgun (WGS) entry which is preliminary data.</text>
</comment>
<evidence type="ECO:0000256" key="9">
    <source>
        <dbReference type="RuleBase" id="RU363100"/>
    </source>
</evidence>
<name>A0A9P6WEV9_MAUEX</name>
<reference evidence="10 11" key="1">
    <citation type="submission" date="2020-11" db="EMBL/GenBank/DDBJ databases">
        <title>Kefir isolates.</title>
        <authorList>
            <person name="Marcisauskas S."/>
            <person name="Kim Y."/>
            <person name="Blasche S."/>
        </authorList>
    </citation>
    <scope>NUCLEOTIDE SEQUENCE [LARGE SCALE GENOMIC DNA]</scope>
    <source>
        <strain evidence="10 11">OG2</strain>
    </source>
</reference>
<dbReference type="InterPro" id="IPR005336">
    <property type="entry name" value="MPC"/>
</dbReference>
<evidence type="ECO:0000256" key="3">
    <source>
        <dbReference type="ARBA" id="ARBA00022448"/>
    </source>
</evidence>
<evidence type="ECO:0000256" key="2">
    <source>
        <dbReference type="ARBA" id="ARBA00006416"/>
    </source>
</evidence>
<keyword evidence="6" id="KW-1133">Transmembrane helix</keyword>
<dbReference type="OrthoDB" id="1697690at2759"/>
<gene>
    <name evidence="10" type="primary">MPC1</name>
    <name evidence="10" type="ORF">C6P45_002364</name>
</gene>
<dbReference type="AlphaFoldDB" id="A0A9P6WEV9"/>
<evidence type="ECO:0000256" key="5">
    <source>
        <dbReference type="ARBA" id="ARBA00022792"/>
    </source>
</evidence>
<keyword evidence="7 9" id="KW-0496">Mitochondrion</keyword>
<proteinExistence type="inferred from homology"/>
<dbReference type="Proteomes" id="UP000750334">
    <property type="component" value="Unassembled WGS sequence"/>
</dbReference>
<dbReference type="GO" id="GO:0006850">
    <property type="term" value="P:pyruvate import into mitochondria"/>
    <property type="evidence" value="ECO:0007669"/>
    <property type="project" value="InterPro"/>
</dbReference>
<keyword evidence="10" id="KW-0670">Pyruvate</keyword>
<evidence type="ECO:0000256" key="6">
    <source>
        <dbReference type="ARBA" id="ARBA00022989"/>
    </source>
</evidence>
<keyword evidence="11" id="KW-1185">Reference proteome</keyword>
<keyword evidence="3 9" id="KW-0813">Transport</keyword>
<evidence type="ECO:0000313" key="10">
    <source>
        <dbReference type="EMBL" id="KAG0670460.1"/>
    </source>
</evidence>
<accession>A0A9P6WEV9</accession>
<dbReference type="GO" id="GO:0005743">
    <property type="term" value="C:mitochondrial inner membrane"/>
    <property type="evidence" value="ECO:0007669"/>
    <property type="project" value="UniProtKB-SubCell"/>
</dbReference>
<dbReference type="EMBL" id="PUHR01000023">
    <property type="protein sequence ID" value="KAG0670460.1"/>
    <property type="molecule type" value="Genomic_DNA"/>
</dbReference>
<comment type="subcellular location">
    <subcellularLocation>
        <location evidence="1 9">Mitochondrion inner membrane</location>
        <topology evidence="1 9">Multi-pass membrane protein</topology>
    </subcellularLocation>
</comment>
<dbReference type="Pfam" id="PF03650">
    <property type="entry name" value="MPC"/>
    <property type="match status" value="1"/>
</dbReference>
<organism evidence="10 11">
    <name type="scientific">Maudiozyma exigua</name>
    <name type="common">Yeast</name>
    <name type="synonym">Kazachstania exigua</name>
    <dbReference type="NCBI Taxonomy" id="34358"/>
    <lineage>
        <taxon>Eukaryota</taxon>
        <taxon>Fungi</taxon>
        <taxon>Dikarya</taxon>
        <taxon>Ascomycota</taxon>
        <taxon>Saccharomycotina</taxon>
        <taxon>Saccharomycetes</taxon>
        <taxon>Saccharomycetales</taxon>
        <taxon>Saccharomycetaceae</taxon>
        <taxon>Maudiozyma</taxon>
    </lineage>
</organism>
<protein>
    <recommendedName>
        <fullName evidence="9">Mitochondrial pyruvate carrier</fullName>
    </recommendedName>
</protein>
<comment type="function">
    <text evidence="9">Mediates the uptake of pyruvate into mitochondria.</text>
</comment>
<comment type="similarity">
    <text evidence="2 9">Belongs to the mitochondrial pyruvate carrier (MPC) (TC 2.A.105) family.</text>
</comment>
<evidence type="ECO:0000256" key="1">
    <source>
        <dbReference type="ARBA" id="ARBA00004448"/>
    </source>
</evidence>
<evidence type="ECO:0000256" key="8">
    <source>
        <dbReference type="ARBA" id="ARBA00023136"/>
    </source>
</evidence>
<dbReference type="PANTHER" id="PTHR14154">
    <property type="entry name" value="UPF0041 BRAIN PROTEIN 44-RELATED"/>
    <property type="match status" value="1"/>
</dbReference>
<keyword evidence="4" id="KW-0812">Transmembrane</keyword>
<evidence type="ECO:0000313" key="11">
    <source>
        <dbReference type="Proteomes" id="UP000750334"/>
    </source>
</evidence>
<sequence length="147" mass="16195">MSQPVQRAATRSLIQKYINKETLKYVFTTHFWGPVSNFGIPIAAIYDLKKDPTLISGPMTFALIAYSGVFMKYALAVSPKNFLLFGCHLTNEIAQLGQGYRYVNYTYFTSDEEKAQIASKYEQQAIDAAAANAAKEAATAVSGTKSD</sequence>
<evidence type="ECO:0000256" key="4">
    <source>
        <dbReference type="ARBA" id="ARBA00022692"/>
    </source>
</evidence>
<evidence type="ECO:0000256" key="7">
    <source>
        <dbReference type="ARBA" id="ARBA00023128"/>
    </source>
</evidence>
<keyword evidence="5 9" id="KW-0999">Mitochondrion inner membrane</keyword>